<evidence type="ECO:0000256" key="1">
    <source>
        <dbReference type="SAM" id="MobiDB-lite"/>
    </source>
</evidence>
<gene>
    <name evidence="2" type="ORF">Tco_0804093</name>
</gene>
<feature type="region of interest" description="Disordered" evidence="1">
    <location>
        <begin position="358"/>
        <end position="380"/>
    </location>
</feature>
<feature type="compositionally biased region" description="Acidic residues" evidence="1">
    <location>
        <begin position="24"/>
        <end position="37"/>
    </location>
</feature>
<feature type="region of interest" description="Disordered" evidence="1">
    <location>
        <begin position="24"/>
        <end position="92"/>
    </location>
</feature>
<reference evidence="2" key="1">
    <citation type="journal article" date="2022" name="Int. J. Mol. Sci.">
        <title>Draft Genome of Tanacetum Coccineum: Genomic Comparison of Closely Related Tanacetum-Family Plants.</title>
        <authorList>
            <person name="Yamashiro T."/>
            <person name="Shiraishi A."/>
            <person name="Nakayama K."/>
            <person name="Satake H."/>
        </authorList>
    </citation>
    <scope>NUCLEOTIDE SEQUENCE</scope>
</reference>
<protein>
    <recommendedName>
        <fullName evidence="4">Reverse transcriptase domain-containing protein</fullName>
    </recommendedName>
</protein>
<name>A0ABQ5A3D1_9ASTR</name>
<organism evidence="2 3">
    <name type="scientific">Tanacetum coccineum</name>
    <dbReference type="NCBI Taxonomy" id="301880"/>
    <lineage>
        <taxon>Eukaryota</taxon>
        <taxon>Viridiplantae</taxon>
        <taxon>Streptophyta</taxon>
        <taxon>Embryophyta</taxon>
        <taxon>Tracheophyta</taxon>
        <taxon>Spermatophyta</taxon>
        <taxon>Magnoliopsida</taxon>
        <taxon>eudicotyledons</taxon>
        <taxon>Gunneridae</taxon>
        <taxon>Pentapetalae</taxon>
        <taxon>asterids</taxon>
        <taxon>campanulids</taxon>
        <taxon>Asterales</taxon>
        <taxon>Asteraceae</taxon>
        <taxon>Asteroideae</taxon>
        <taxon>Anthemideae</taxon>
        <taxon>Anthemidinae</taxon>
        <taxon>Tanacetum</taxon>
    </lineage>
</organism>
<dbReference type="EMBL" id="BQNB010011937">
    <property type="protein sequence ID" value="GJS97125.1"/>
    <property type="molecule type" value="Genomic_DNA"/>
</dbReference>
<keyword evidence="3" id="KW-1185">Reference proteome</keyword>
<feature type="compositionally biased region" description="Low complexity" evidence="1">
    <location>
        <begin position="56"/>
        <end position="70"/>
    </location>
</feature>
<accession>A0ABQ5A3D1</accession>
<comment type="caution">
    <text evidence="2">The sequence shown here is derived from an EMBL/GenBank/DDBJ whole genome shotgun (WGS) entry which is preliminary data.</text>
</comment>
<evidence type="ECO:0008006" key="4">
    <source>
        <dbReference type="Google" id="ProtNLM"/>
    </source>
</evidence>
<dbReference type="Proteomes" id="UP001151760">
    <property type="component" value="Unassembled WGS sequence"/>
</dbReference>
<evidence type="ECO:0000313" key="3">
    <source>
        <dbReference type="Proteomes" id="UP001151760"/>
    </source>
</evidence>
<sequence>MIGILEPMLLENQDWIHLRRWDDVEPSGDDVTTEGEEEAFHLRRENDDEEEEHLALADSSVVPTVDSVPSAEDTEAFETDKSAPTPPPPRSRRARIFVRFPPLMTTSIAEFPHHIHFTITTTHTSPTYTEAPLDYRAVGIQLRVVSPSIHHPSEIPSPPLLLPSTSHKEDVPEADVLPRKRLCLTAPTFRFKIRESSTAAAARQPGSSMALRVDYGFMDTVDASIRAAKERAMAAMRVINLRVSYQEDVCRRESKEFYTCHKDAQDDRASVRSKIEVLSRERLAYKRERESSKTLHALARSEAHNRALEAHIATIETQLYRLEWHHQEADDHAIGSMMRIHVLEARLRIDILEDTDSKRDVERSRNGNDSHDSRSDGRRRMHVARECTYRDFLKCQPLNFKGEIKKLEIKIRNLKVKGTDVETYTQRFQELALLCGEMFPEESDKVEKYVGGLLMRSS</sequence>
<proteinExistence type="predicted"/>
<reference evidence="2" key="2">
    <citation type="submission" date="2022-01" db="EMBL/GenBank/DDBJ databases">
        <authorList>
            <person name="Yamashiro T."/>
            <person name="Shiraishi A."/>
            <person name="Satake H."/>
            <person name="Nakayama K."/>
        </authorList>
    </citation>
    <scope>NUCLEOTIDE SEQUENCE</scope>
</reference>
<evidence type="ECO:0000313" key="2">
    <source>
        <dbReference type="EMBL" id="GJS97125.1"/>
    </source>
</evidence>